<evidence type="ECO:0000313" key="2">
    <source>
        <dbReference type="Proteomes" id="UP001143910"/>
    </source>
</evidence>
<evidence type="ECO:0000313" key="1">
    <source>
        <dbReference type="EMBL" id="KAJ2978471.1"/>
    </source>
</evidence>
<dbReference type="EMBL" id="JANJQO010000372">
    <property type="protein sequence ID" value="KAJ2978471.1"/>
    <property type="molecule type" value="Genomic_DNA"/>
</dbReference>
<protein>
    <submittedName>
        <fullName evidence="1">Uncharacterized protein</fullName>
    </submittedName>
</protein>
<name>A0ACC1NIN4_9HYPO</name>
<reference evidence="1" key="1">
    <citation type="submission" date="2022-08" db="EMBL/GenBank/DDBJ databases">
        <title>Genome Sequence of Lecanicillium fungicola.</title>
        <authorList>
            <person name="Buettner E."/>
        </authorList>
    </citation>
    <scope>NUCLEOTIDE SEQUENCE</scope>
    <source>
        <strain evidence="1">Babe33</strain>
    </source>
</reference>
<sequence length="206" mass="22659">MKLNKFTTLCALVASAHAVSWVDTPENSVVAKFMLNNGGGDISEAVYNPTTATSLHRRDEMKDGKWYSGKAQYLGWVVQIGRCMAYEYASKWFLPSPSNNQEIDYVATQFADALAKVTGEGTKSMDIGGGWAMTAVGSSAYLPKNVPWSLAYDMMWDASTAASSWISWDNGVYWTVKDSVGDVIYTFLVLPLDAVGKDPRKVHDEN</sequence>
<keyword evidence="2" id="KW-1185">Reference proteome</keyword>
<comment type="caution">
    <text evidence="1">The sequence shown here is derived from an EMBL/GenBank/DDBJ whole genome shotgun (WGS) entry which is preliminary data.</text>
</comment>
<proteinExistence type="predicted"/>
<accession>A0ACC1NIN4</accession>
<organism evidence="1 2">
    <name type="scientific">Zarea fungicola</name>
    <dbReference type="NCBI Taxonomy" id="93591"/>
    <lineage>
        <taxon>Eukaryota</taxon>
        <taxon>Fungi</taxon>
        <taxon>Dikarya</taxon>
        <taxon>Ascomycota</taxon>
        <taxon>Pezizomycotina</taxon>
        <taxon>Sordariomycetes</taxon>
        <taxon>Hypocreomycetidae</taxon>
        <taxon>Hypocreales</taxon>
        <taxon>Cordycipitaceae</taxon>
        <taxon>Zarea</taxon>
    </lineage>
</organism>
<gene>
    <name evidence="1" type="ORF">NQ176_g3800</name>
</gene>
<dbReference type="Proteomes" id="UP001143910">
    <property type="component" value="Unassembled WGS sequence"/>
</dbReference>